<dbReference type="Proteomes" id="UP000028990">
    <property type="component" value="Unassembled WGS sequence"/>
</dbReference>
<reference evidence="2 3" key="1">
    <citation type="submission" date="2013-11" db="EMBL/GenBank/DDBJ databases">
        <title>The Damaraland mole rat (Fukomys damarensis) genome and evolution of African mole rats.</title>
        <authorList>
            <person name="Gladyshev V.N."/>
            <person name="Fang X."/>
        </authorList>
    </citation>
    <scope>NUCLEOTIDE SEQUENCE [LARGE SCALE GENOMIC DNA]</scope>
    <source>
        <tissue evidence="2">Liver</tissue>
    </source>
</reference>
<protein>
    <submittedName>
        <fullName evidence="2">Uncharacterized protein</fullName>
    </submittedName>
</protein>
<gene>
    <name evidence="2" type="ORF">H920_00495</name>
</gene>
<evidence type="ECO:0000256" key="1">
    <source>
        <dbReference type="SAM" id="MobiDB-lite"/>
    </source>
</evidence>
<evidence type="ECO:0000313" key="2">
    <source>
        <dbReference type="EMBL" id="KFO38100.1"/>
    </source>
</evidence>
<dbReference type="AlphaFoldDB" id="A0A091E668"/>
<dbReference type="EMBL" id="KN120636">
    <property type="protein sequence ID" value="KFO38100.1"/>
    <property type="molecule type" value="Genomic_DNA"/>
</dbReference>
<sequence length="140" mass="15071">MMAVTGITTLVQPNCIKKTQGWLHPVRLPAPPLPRATVGAEWQFCDPISAEQDEEGGFCISSLNNVFHHSFSKQRAEEFLKENIKHESNASTLTASATEEMLLLCAPLRGSALGPDPAREVTTHFSPAPAVPQPAPASQA</sequence>
<feature type="region of interest" description="Disordered" evidence="1">
    <location>
        <begin position="115"/>
        <end position="140"/>
    </location>
</feature>
<feature type="compositionally biased region" description="Pro residues" evidence="1">
    <location>
        <begin position="129"/>
        <end position="140"/>
    </location>
</feature>
<evidence type="ECO:0000313" key="3">
    <source>
        <dbReference type="Proteomes" id="UP000028990"/>
    </source>
</evidence>
<keyword evidence="3" id="KW-1185">Reference proteome</keyword>
<organism evidence="2 3">
    <name type="scientific">Fukomys damarensis</name>
    <name type="common">Damaraland mole rat</name>
    <name type="synonym">Cryptomys damarensis</name>
    <dbReference type="NCBI Taxonomy" id="885580"/>
    <lineage>
        <taxon>Eukaryota</taxon>
        <taxon>Metazoa</taxon>
        <taxon>Chordata</taxon>
        <taxon>Craniata</taxon>
        <taxon>Vertebrata</taxon>
        <taxon>Euteleostomi</taxon>
        <taxon>Mammalia</taxon>
        <taxon>Eutheria</taxon>
        <taxon>Euarchontoglires</taxon>
        <taxon>Glires</taxon>
        <taxon>Rodentia</taxon>
        <taxon>Hystricomorpha</taxon>
        <taxon>Bathyergidae</taxon>
        <taxon>Fukomys</taxon>
    </lineage>
</organism>
<proteinExistence type="predicted"/>
<accession>A0A091E668</accession>
<name>A0A091E668_FUKDA</name>